<dbReference type="Proteomes" id="UP000887540">
    <property type="component" value="Unplaced"/>
</dbReference>
<feature type="transmembrane region" description="Helical" evidence="1">
    <location>
        <begin position="34"/>
        <end position="59"/>
    </location>
</feature>
<keyword evidence="2" id="KW-1185">Reference proteome</keyword>
<evidence type="ECO:0000256" key="1">
    <source>
        <dbReference type="SAM" id="Phobius"/>
    </source>
</evidence>
<protein>
    <submittedName>
        <fullName evidence="3">ATP synthase F0 subunit 8</fullName>
    </submittedName>
</protein>
<keyword evidence="1" id="KW-0812">Transmembrane</keyword>
<accession>A0A914D724</accession>
<dbReference type="AlphaFoldDB" id="A0A914D724"/>
<sequence>MKFYECNKTKTNFANCDSSDTSNFSMPDYGLLDYFSIPLALIWSLLGIWVIAIFIRIVCVSGPTKGFKFQKNIQRAWVSKDDGKKNTEVRKRKEVRPQKNE</sequence>
<keyword evidence="1" id="KW-0472">Membrane</keyword>
<evidence type="ECO:0000313" key="2">
    <source>
        <dbReference type="Proteomes" id="UP000887540"/>
    </source>
</evidence>
<dbReference type="WBParaSite" id="ACRNAN_scaffold1956.g19632.t1">
    <property type="protein sequence ID" value="ACRNAN_scaffold1956.g19632.t1"/>
    <property type="gene ID" value="ACRNAN_scaffold1956.g19632"/>
</dbReference>
<keyword evidence="1" id="KW-1133">Transmembrane helix</keyword>
<organism evidence="2 3">
    <name type="scientific">Acrobeloides nanus</name>
    <dbReference type="NCBI Taxonomy" id="290746"/>
    <lineage>
        <taxon>Eukaryota</taxon>
        <taxon>Metazoa</taxon>
        <taxon>Ecdysozoa</taxon>
        <taxon>Nematoda</taxon>
        <taxon>Chromadorea</taxon>
        <taxon>Rhabditida</taxon>
        <taxon>Tylenchina</taxon>
        <taxon>Cephalobomorpha</taxon>
        <taxon>Cephaloboidea</taxon>
        <taxon>Cephalobidae</taxon>
        <taxon>Acrobeloides</taxon>
    </lineage>
</organism>
<reference evidence="3" key="1">
    <citation type="submission" date="2022-11" db="UniProtKB">
        <authorList>
            <consortium name="WormBaseParasite"/>
        </authorList>
    </citation>
    <scope>IDENTIFICATION</scope>
</reference>
<name>A0A914D724_9BILA</name>
<proteinExistence type="predicted"/>
<evidence type="ECO:0000313" key="3">
    <source>
        <dbReference type="WBParaSite" id="ACRNAN_scaffold1956.g19632.t1"/>
    </source>
</evidence>